<organism evidence="2">
    <name type="scientific">Aureococcus anophagefferens</name>
    <name type="common">Harmful bloom alga</name>
    <dbReference type="NCBI Taxonomy" id="44056"/>
    <lineage>
        <taxon>Eukaryota</taxon>
        <taxon>Sar</taxon>
        <taxon>Stramenopiles</taxon>
        <taxon>Ochrophyta</taxon>
        <taxon>Pelagophyceae</taxon>
        <taxon>Pelagomonadales</taxon>
        <taxon>Pelagomonadaceae</taxon>
        <taxon>Aureococcus</taxon>
    </lineage>
</organism>
<protein>
    <submittedName>
        <fullName evidence="1">Uncharacterized protein</fullName>
    </submittedName>
</protein>
<gene>
    <name evidence="1" type="ORF">AURANDRAFT_64297</name>
</gene>
<accession>F0Y9P0</accession>
<dbReference type="InParanoid" id="F0Y9P0"/>
<name>F0Y9P0_AURAN</name>
<sequence length="203" mass="21765">MPLAGRLAGAHFHTHQRRFRAGYLVEGAVVDVIGRDTCGALEPVGTFCLGGKTALRAAEARLRNSNRTVSRLRGASAEVGGDRFDRRSAAACDARHKFRRGARYSFAAFHGSVWGDAAADVDMHDILWLSLEGQAARSVSVPLAATDINSCAADLGDEPPRGSSKRGASPRDVWFWSLRAKQILDAVLRGAEPRHAAIPHAIG</sequence>
<keyword evidence="2" id="KW-1185">Reference proteome</keyword>
<dbReference type="GeneID" id="20224760"/>
<dbReference type="Proteomes" id="UP000002729">
    <property type="component" value="Unassembled WGS sequence"/>
</dbReference>
<evidence type="ECO:0000313" key="1">
    <source>
        <dbReference type="EMBL" id="EGB08309.1"/>
    </source>
</evidence>
<reference evidence="1 2" key="1">
    <citation type="journal article" date="2011" name="Proc. Natl. Acad. Sci. U.S.A.">
        <title>Niche of harmful alga Aureococcus anophagefferens revealed through ecogenomics.</title>
        <authorList>
            <person name="Gobler C.J."/>
            <person name="Berry D.L."/>
            <person name="Dyhrman S.T."/>
            <person name="Wilhelm S.W."/>
            <person name="Salamov A."/>
            <person name="Lobanov A.V."/>
            <person name="Zhang Y."/>
            <person name="Collier J.L."/>
            <person name="Wurch L.L."/>
            <person name="Kustka A.B."/>
            <person name="Dill B.D."/>
            <person name="Shah M."/>
            <person name="VerBerkmoes N.C."/>
            <person name="Kuo A."/>
            <person name="Terry A."/>
            <person name="Pangilinan J."/>
            <person name="Lindquist E.A."/>
            <person name="Lucas S."/>
            <person name="Paulsen I.T."/>
            <person name="Hattenrath-Lehmann T.K."/>
            <person name="Talmage S.C."/>
            <person name="Walker E.A."/>
            <person name="Koch F."/>
            <person name="Burson A.M."/>
            <person name="Marcoval M.A."/>
            <person name="Tang Y.Z."/>
            <person name="Lecleir G.R."/>
            <person name="Coyne K.J."/>
            <person name="Berg G.M."/>
            <person name="Bertrand E.M."/>
            <person name="Saito M.A."/>
            <person name="Gladyshev V.N."/>
            <person name="Grigoriev I.V."/>
        </authorList>
    </citation>
    <scope>NUCLEOTIDE SEQUENCE [LARGE SCALE GENOMIC DNA]</scope>
    <source>
        <strain evidence="2">CCMP 1984</strain>
    </source>
</reference>
<dbReference type="RefSeq" id="XP_009037035.1">
    <property type="nucleotide sequence ID" value="XM_009038787.1"/>
</dbReference>
<dbReference type="KEGG" id="aaf:AURANDRAFT_64297"/>
<evidence type="ECO:0000313" key="2">
    <source>
        <dbReference type="Proteomes" id="UP000002729"/>
    </source>
</evidence>
<dbReference type="AlphaFoldDB" id="F0Y9P0"/>
<proteinExistence type="predicted"/>
<dbReference type="EMBL" id="GL833128">
    <property type="protein sequence ID" value="EGB08309.1"/>
    <property type="molecule type" value="Genomic_DNA"/>
</dbReference>